<evidence type="ECO:0000256" key="2">
    <source>
        <dbReference type="ARBA" id="ARBA00012438"/>
    </source>
</evidence>
<evidence type="ECO:0000313" key="13">
    <source>
        <dbReference type="Proteomes" id="UP001166585"/>
    </source>
</evidence>
<dbReference type="InterPro" id="IPR013767">
    <property type="entry name" value="PAS_fold"/>
</dbReference>
<keyword evidence="5" id="KW-0547">Nucleotide-binding</keyword>
<dbReference type="SUPFAM" id="SSF55785">
    <property type="entry name" value="PYP-like sensor domain (PAS domain)"/>
    <property type="match status" value="1"/>
</dbReference>
<evidence type="ECO:0000256" key="3">
    <source>
        <dbReference type="ARBA" id="ARBA00022553"/>
    </source>
</evidence>
<dbReference type="InterPro" id="IPR004358">
    <property type="entry name" value="Sig_transdc_His_kin-like_C"/>
</dbReference>
<evidence type="ECO:0000256" key="1">
    <source>
        <dbReference type="ARBA" id="ARBA00000085"/>
    </source>
</evidence>
<dbReference type="PROSITE" id="PS50112">
    <property type="entry name" value="PAS"/>
    <property type="match status" value="1"/>
</dbReference>
<comment type="caution">
    <text evidence="12">The sequence shown here is derived from an EMBL/GenBank/DDBJ whole genome shotgun (WGS) entry which is preliminary data.</text>
</comment>
<dbReference type="Gene3D" id="3.30.450.20">
    <property type="entry name" value="PAS domain"/>
    <property type="match status" value="1"/>
</dbReference>
<dbReference type="InterPro" id="IPR036097">
    <property type="entry name" value="HisK_dim/P_sf"/>
</dbReference>
<dbReference type="RefSeq" id="WP_213753406.1">
    <property type="nucleotide sequence ID" value="NZ_JAHCQH010000003.1"/>
</dbReference>
<dbReference type="Pfam" id="PF00989">
    <property type="entry name" value="PAS"/>
    <property type="match status" value="1"/>
</dbReference>
<dbReference type="Gene3D" id="3.30.565.10">
    <property type="entry name" value="Histidine kinase-like ATPase, C-terminal domain"/>
    <property type="match status" value="1"/>
</dbReference>
<dbReference type="PROSITE" id="PS50109">
    <property type="entry name" value="HIS_KIN"/>
    <property type="match status" value="1"/>
</dbReference>
<dbReference type="Proteomes" id="UP001166585">
    <property type="component" value="Unassembled WGS sequence"/>
</dbReference>
<keyword evidence="4" id="KW-0808">Transferase</keyword>
<evidence type="ECO:0000259" key="9">
    <source>
        <dbReference type="PROSITE" id="PS50109"/>
    </source>
</evidence>
<dbReference type="InterPro" id="IPR000014">
    <property type="entry name" value="PAS"/>
</dbReference>
<feature type="domain" description="PAC" evidence="11">
    <location>
        <begin position="94"/>
        <end position="144"/>
    </location>
</feature>
<dbReference type="SMART" id="SM00387">
    <property type="entry name" value="HATPase_c"/>
    <property type="match status" value="1"/>
</dbReference>
<dbReference type="Pfam" id="PF00512">
    <property type="entry name" value="HisKA"/>
    <property type="match status" value="1"/>
</dbReference>
<evidence type="ECO:0000256" key="5">
    <source>
        <dbReference type="ARBA" id="ARBA00022741"/>
    </source>
</evidence>
<feature type="domain" description="PAS" evidence="10">
    <location>
        <begin position="17"/>
        <end position="87"/>
    </location>
</feature>
<evidence type="ECO:0000259" key="10">
    <source>
        <dbReference type="PROSITE" id="PS50112"/>
    </source>
</evidence>
<sequence length="385" mass="41631">MRDFSSSSALHDLPTVSDARLASVLDTAADGIIVIDDRARILVFNKACEQMFGVAAAEAVGQNVKLVMPTEYAADHDEYVASYIRTGVKKIIGIGREVRGRHADGTVFPLELSVGEAATPDGRQFIGILRDLRPRKESEQRLADLQSELVHLARVSAIDEMGAAIAHELNQPLTALMLYLQAIRRAHSKGVDINSLVGDILGKASGEAERAGHIIQRMRQFVEKREPERHLRDLDPLVDEAIDLTLLGQRHRVRISRNSAGNLPHVSVDPVQIQQIVVNLVRNGIEAAAQMPEPELRVSTRRLADNVLIEVQDNGPGIAPEALPKLFEAFASSKRRGMGLGLAISRTIAQNHGGDLLVDPGGSGKGACFSLVLPVARLDVPADAG</sequence>
<dbReference type="Pfam" id="PF02518">
    <property type="entry name" value="HATPase_c"/>
    <property type="match status" value="1"/>
</dbReference>
<evidence type="ECO:0000256" key="8">
    <source>
        <dbReference type="ARBA" id="ARBA00023012"/>
    </source>
</evidence>
<dbReference type="SMART" id="SM00091">
    <property type="entry name" value="PAS"/>
    <property type="match status" value="1"/>
</dbReference>
<accession>A0ABS5R2M0</accession>
<dbReference type="InterPro" id="IPR005467">
    <property type="entry name" value="His_kinase_dom"/>
</dbReference>
<evidence type="ECO:0000256" key="4">
    <source>
        <dbReference type="ARBA" id="ARBA00022679"/>
    </source>
</evidence>
<dbReference type="InterPro" id="IPR003661">
    <property type="entry name" value="HisK_dim/P_dom"/>
</dbReference>
<dbReference type="Gene3D" id="6.10.250.2580">
    <property type="match status" value="1"/>
</dbReference>
<dbReference type="Gene3D" id="1.10.287.130">
    <property type="match status" value="1"/>
</dbReference>
<evidence type="ECO:0000256" key="6">
    <source>
        <dbReference type="ARBA" id="ARBA00022777"/>
    </source>
</evidence>
<gene>
    <name evidence="12" type="ORF">KIP89_00215</name>
</gene>
<evidence type="ECO:0000313" key="12">
    <source>
        <dbReference type="EMBL" id="MBS9475532.1"/>
    </source>
</evidence>
<dbReference type="NCBIfam" id="TIGR00229">
    <property type="entry name" value="sensory_box"/>
    <property type="match status" value="1"/>
</dbReference>
<dbReference type="SUPFAM" id="SSF55874">
    <property type="entry name" value="ATPase domain of HSP90 chaperone/DNA topoisomerase II/histidine kinase"/>
    <property type="match status" value="1"/>
</dbReference>
<dbReference type="PANTHER" id="PTHR43065:SF10">
    <property type="entry name" value="PEROXIDE STRESS-ACTIVATED HISTIDINE KINASE MAK3"/>
    <property type="match status" value="1"/>
</dbReference>
<dbReference type="InterPro" id="IPR036890">
    <property type="entry name" value="HATPase_C_sf"/>
</dbReference>
<dbReference type="SMART" id="SM00388">
    <property type="entry name" value="HisKA"/>
    <property type="match status" value="1"/>
</dbReference>
<feature type="domain" description="Histidine kinase" evidence="9">
    <location>
        <begin position="164"/>
        <end position="377"/>
    </location>
</feature>
<comment type="catalytic activity">
    <reaction evidence="1">
        <text>ATP + protein L-histidine = ADP + protein N-phospho-L-histidine.</text>
        <dbReference type="EC" id="2.7.13.3"/>
    </reaction>
</comment>
<name>A0ABS5R2M0_9HYPH</name>
<keyword evidence="8" id="KW-0902">Two-component regulatory system</keyword>
<dbReference type="InterPro" id="IPR000700">
    <property type="entry name" value="PAS-assoc_C"/>
</dbReference>
<keyword evidence="7" id="KW-0067">ATP-binding</keyword>
<keyword evidence="3" id="KW-0597">Phosphoprotein</keyword>
<keyword evidence="6" id="KW-0418">Kinase</keyword>
<dbReference type="CDD" id="cd00130">
    <property type="entry name" value="PAS"/>
    <property type="match status" value="1"/>
</dbReference>
<dbReference type="EMBL" id="JAHCQH010000003">
    <property type="protein sequence ID" value="MBS9475532.1"/>
    <property type="molecule type" value="Genomic_DNA"/>
</dbReference>
<proteinExistence type="predicted"/>
<protein>
    <recommendedName>
        <fullName evidence="2">histidine kinase</fullName>
        <ecNumber evidence="2">2.7.13.3</ecNumber>
    </recommendedName>
</protein>
<dbReference type="PANTHER" id="PTHR43065">
    <property type="entry name" value="SENSOR HISTIDINE KINASE"/>
    <property type="match status" value="1"/>
</dbReference>
<dbReference type="EC" id="2.7.13.3" evidence="2"/>
<dbReference type="InterPro" id="IPR003594">
    <property type="entry name" value="HATPase_dom"/>
</dbReference>
<dbReference type="InterPro" id="IPR035965">
    <property type="entry name" value="PAS-like_dom_sf"/>
</dbReference>
<organism evidence="12 13">
    <name type="scientific">Ancylobacter radicis</name>
    <dbReference type="NCBI Taxonomy" id="2836179"/>
    <lineage>
        <taxon>Bacteria</taxon>
        <taxon>Pseudomonadati</taxon>
        <taxon>Pseudomonadota</taxon>
        <taxon>Alphaproteobacteria</taxon>
        <taxon>Hyphomicrobiales</taxon>
        <taxon>Xanthobacteraceae</taxon>
        <taxon>Ancylobacter</taxon>
    </lineage>
</organism>
<dbReference type="PROSITE" id="PS50113">
    <property type="entry name" value="PAC"/>
    <property type="match status" value="1"/>
</dbReference>
<dbReference type="PRINTS" id="PR00344">
    <property type="entry name" value="BCTRLSENSOR"/>
</dbReference>
<evidence type="ECO:0000259" key="11">
    <source>
        <dbReference type="PROSITE" id="PS50113"/>
    </source>
</evidence>
<keyword evidence="13" id="KW-1185">Reference proteome</keyword>
<evidence type="ECO:0000256" key="7">
    <source>
        <dbReference type="ARBA" id="ARBA00022840"/>
    </source>
</evidence>
<reference evidence="12" key="1">
    <citation type="submission" date="2021-05" db="EMBL/GenBank/DDBJ databases">
        <authorList>
            <person name="Sun Q."/>
            <person name="Inoue M."/>
        </authorList>
    </citation>
    <scope>NUCLEOTIDE SEQUENCE</scope>
    <source>
        <strain evidence="12">VKM B-3255</strain>
    </source>
</reference>
<dbReference type="SUPFAM" id="SSF47384">
    <property type="entry name" value="Homodimeric domain of signal transducing histidine kinase"/>
    <property type="match status" value="1"/>
</dbReference>
<dbReference type="CDD" id="cd00082">
    <property type="entry name" value="HisKA"/>
    <property type="match status" value="1"/>
</dbReference>